<evidence type="ECO:0000313" key="2">
    <source>
        <dbReference type="Proteomes" id="UP000509322"/>
    </source>
</evidence>
<proteinExistence type="predicted"/>
<organism evidence="1 2">
    <name type="scientific">Paracoccus pantotrophus</name>
    <name type="common">Thiosphaera pantotropha</name>
    <dbReference type="NCBI Taxonomy" id="82367"/>
    <lineage>
        <taxon>Bacteria</taxon>
        <taxon>Pseudomonadati</taxon>
        <taxon>Pseudomonadota</taxon>
        <taxon>Alphaproteobacteria</taxon>
        <taxon>Rhodobacterales</taxon>
        <taxon>Paracoccaceae</taxon>
        <taxon>Paracoccus</taxon>
    </lineage>
</organism>
<dbReference type="AlphaFoldDB" id="A0A7H9C1D2"/>
<accession>A0A7H9C1D2</accession>
<dbReference type="EMBL" id="CP058690">
    <property type="protein sequence ID" value="QLH15871.1"/>
    <property type="molecule type" value="Genomic_DNA"/>
</dbReference>
<name>A0A7H9C1D2_PARPN</name>
<protein>
    <submittedName>
        <fullName evidence="1">Uncharacterized protein</fullName>
    </submittedName>
</protein>
<reference evidence="1 2" key="1">
    <citation type="submission" date="2020-07" db="EMBL/GenBank/DDBJ databases">
        <title>The complete genome of Paracoccus pantotrophus ACCC 10489.</title>
        <authorList>
            <person name="Si Y."/>
        </authorList>
    </citation>
    <scope>NUCLEOTIDE SEQUENCE [LARGE SCALE GENOMIC DNA]</scope>
    <source>
        <strain evidence="1 2">ACCC10489</strain>
    </source>
</reference>
<gene>
    <name evidence="1" type="ORF">HYQ43_17210</name>
</gene>
<sequence length="100" mass="10896">MKRKKTAYTKADLQRWKVDMMLKRPPTRPQAGLVKGINLVSFDLQASANGAYILMVNAAGDPPMMMLLNPVVATALRDAVNVAGREGGWLNEDGTVVEPN</sequence>
<dbReference type="RefSeq" id="WP_179921783.1">
    <property type="nucleotide sequence ID" value="NZ_CP058690.1"/>
</dbReference>
<dbReference type="Proteomes" id="UP000509322">
    <property type="component" value="Chromosome 2"/>
</dbReference>
<evidence type="ECO:0000313" key="1">
    <source>
        <dbReference type="EMBL" id="QLH15871.1"/>
    </source>
</evidence>